<gene>
    <name evidence="1" type="ORF">AMQ22_01832</name>
</gene>
<sequence length="69" mass="8074">MCLRGYSVTEISRALGESEKVISNILAKNLGFPGFKENLNYDILENKDYLSEREDYHFLLSILKRFEEL</sequence>
<evidence type="ECO:0000313" key="1">
    <source>
        <dbReference type="EMBL" id="KYC48827.1"/>
    </source>
</evidence>
<organism evidence="1 2">
    <name type="scientific">Candidatus Methanofastidiosum methylothiophilum</name>
    <dbReference type="NCBI Taxonomy" id="1705564"/>
    <lineage>
        <taxon>Archaea</taxon>
        <taxon>Methanobacteriati</taxon>
        <taxon>Methanobacteriota</taxon>
        <taxon>Stenosarchaea group</taxon>
        <taxon>Candidatus Methanofastidiosia</taxon>
        <taxon>Candidatus Methanofastidiosales</taxon>
        <taxon>Candidatus Methanofastidiosaceae</taxon>
        <taxon>Candidatus Methanofastidiosum</taxon>
    </lineage>
</organism>
<dbReference type="Proteomes" id="UP000075398">
    <property type="component" value="Unassembled WGS sequence"/>
</dbReference>
<protein>
    <submittedName>
        <fullName evidence="1">Uncharacterized protein</fullName>
    </submittedName>
</protein>
<proteinExistence type="predicted"/>
<comment type="caution">
    <text evidence="1">The sequence shown here is derived from an EMBL/GenBank/DDBJ whole genome shotgun (WGS) entry which is preliminary data.</text>
</comment>
<reference evidence="1 2" key="1">
    <citation type="journal article" date="2016" name="ISME J.">
        <title>Chasing the elusive Euryarchaeota class WSA2: genomes reveal a uniquely fastidious methyl-reducing methanogen.</title>
        <authorList>
            <person name="Nobu M.K."/>
            <person name="Narihiro T."/>
            <person name="Kuroda K."/>
            <person name="Mei R."/>
            <person name="Liu W.T."/>
        </authorList>
    </citation>
    <scope>NUCLEOTIDE SEQUENCE [LARGE SCALE GENOMIC DNA]</scope>
    <source>
        <strain evidence="1">U1lsi0528_Bin055</strain>
    </source>
</reference>
<evidence type="ECO:0000313" key="2">
    <source>
        <dbReference type="Proteomes" id="UP000075398"/>
    </source>
</evidence>
<dbReference type="EMBL" id="LNGC01000124">
    <property type="protein sequence ID" value="KYC48827.1"/>
    <property type="molecule type" value="Genomic_DNA"/>
</dbReference>
<accession>A0A150IV00</accession>
<name>A0A150IV00_9EURY</name>
<dbReference type="AlphaFoldDB" id="A0A150IV00"/>